<dbReference type="VEuPathDB" id="TriTrypDB:Tc_MARK_116"/>
<feature type="region of interest" description="Disordered" evidence="1">
    <location>
        <begin position="1"/>
        <end position="39"/>
    </location>
</feature>
<sequence length="247" mass="27373">MPSKKSRRKTSLARQERECSDSPKSTFERHSSNEPAKTGVCAVVAKKEVKVKPAPERRGTRKTSKNEEAESRYKWPCRILGVLCALLLASAHLYFRIGADRDFPCECIASGSGPLVSALASKRLGLTGVHLHTADRAAVEKELTTLLTCVVLHRLTGVFKDVTELSTRLRKDAASAKCIIWFIQDVAVVRGVANSLKELLEENTLRGDEILPEGSRGLFVLVSDKSRQELTDVLPHRVVHMFHTMTV</sequence>
<dbReference type="OrthoDB" id="243484at2759"/>
<dbReference type="VEuPathDB" id="TriTrypDB:TcCLB.511899.30"/>
<dbReference type="VEuPathDB" id="TriTrypDB:TcYC6_0083910"/>
<feature type="compositionally biased region" description="Basic residues" evidence="1">
    <location>
        <begin position="1"/>
        <end position="11"/>
    </location>
</feature>
<dbReference type="OMA" id="HMFHTIT"/>
<reference evidence="2 3" key="1">
    <citation type="journal article" date="2018" name="Microb. Genom.">
        <title>Expanding an expanded genome: long-read sequencing of Trypanosoma cruzi.</title>
        <authorList>
            <person name="Berna L."/>
            <person name="Rodriguez M."/>
            <person name="Chiribao M.L."/>
            <person name="Parodi-Talice A."/>
            <person name="Pita S."/>
            <person name="Rijo G."/>
            <person name="Alvarez-Valin F."/>
            <person name="Robello C."/>
        </authorList>
    </citation>
    <scope>NUCLEOTIDE SEQUENCE [LARGE SCALE GENOMIC DNA]</scope>
    <source>
        <strain evidence="2 3">TCC</strain>
    </source>
</reference>
<evidence type="ECO:0000313" key="2">
    <source>
        <dbReference type="EMBL" id="PWV18939.1"/>
    </source>
</evidence>
<feature type="compositionally biased region" description="Basic and acidic residues" evidence="1">
    <location>
        <begin position="14"/>
        <end position="32"/>
    </location>
</feature>
<protein>
    <submittedName>
        <fullName evidence="2">Uncharacterized protein</fullName>
    </submittedName>
</protein>
<dbReference type="VEuPathDB" id="TriTrypDB:TCSYLVIO_001290"/>
<dbReference type="VEuPathDB" id="TriTrypDB:TcCLB.511071.150"/>
<dbReference type="EMBL" id="PRFC01000011">
    <property type="protein sequence ID" value="PWV18939.1"/>
    <property type="molecule type" value="Genomic_DNA"/>
</dbReference>
<dbReference type="VEuPathDB" id="TriTrypDB:C3747_11g42"/>
<dbReference type="VEuPathDB" id="TriTrypDB:ECC02_004130"/>
<comment type="caution">
    <text evidence="2">The sequence shown here is derived from an EMBL/GenBank/DDBJ whole genome shotgun (WGS) entry which is preliminary data.</text>
</comment>
<accession>A0A2V2XFY4</accession>
<proteinExistence type="predicted"/>
<dbReference type="VEuPathDB" id="TriTrypDB:TcG_07372"/>
<dbReference type="VEuPathDB" id="TriTrypDB:TcCL_ESM02906"/>
<dbReference type="Proteomes" id="UP000246078">
    <property type="component" value="Unassembled WGS sequence"/>
</dbReference>
<evidence type="ECO:0000313" key="3">
    <source>
        <dbReference type="Proteomes" id="UP000246078"/>
    </source>
</evidence>
<organism evidence="2 3">
    <name type="scientific">Trypanosoma cruzi</name>
    <dbReference type="NCBI Taxonomy" id="5693"/>
    <lineage>
        <taxon>Eukaryota</taxon>
        <taxon>Discoba</taxon>
        <taxon>Euglenozoa</taxon>
        <taxon>Kinetoplastea</taxon>
        <taxon>Metakinetoplastina</taxon>
        <taxon>Trypanosomatida</taxon>
        <taxon>Trypanosomatidae</taxon>
        <taxon>Trypanosoma</taxon>
        <taxon>Schizotrypanum</taxon>
    </lineage>
</organism>
<dbReference type="VEuPathDB" id="TriTrypDB:TcBrA4_0010970"/>
<dbReference type="VEuPathDB" id="TriTrypDB:C4B63_32g216"/>
<dbReference type="AlphaFoldDB" id="A0A2V2XFY4"/>
<evidence type="ECO:0000256" key="1">
    <source>
        <dbReference type="SAM" id="MobiDB-lite"/>
    </source>
</evidence>
<gene>
    <name evidence="2" type="ORF">C3747_11g42</name>
</gene>
<dbReference type="VEuPathDB" id="TriTrypDB:BCY84_04989"/>
<name>A0A2V2XFY4_TRYCR</name>